<gene>
    <name evidence="5" type="ORF">AB852_28110</name>
</gene>
<keyword evidence="6" id="KW-1185">Reference proteome</keyword>
<keyword evidence="4" id="KW-0349">Heme</keyword>
<dbReference type="Proteomes" id="UP000186455">
    <property type="component" value="Unassembled WGS sequence"/>
</dbReference>
<dbReference type="GO" id="GO:0016705">
    <property type="term" value="F:oxidoreductase activity, acting on paired donors, with incorporation or reduction of molecular oxygen"/>
    <property type="evidence" value="ECO:0007669"/>
    <property type="project" value="InterPro"/>
</dbReference>
<evidence type="ECO:0000313" key="6">
    <source>
        <dbReference type="Proteomes" id="UP000186455"/>
    </source>
</evidence>
<dbReference type="InterPro" id="IPR050121">
    <property type="entry name" value="Cytochrome_P450_monoxygenase"/>
</dbReference>
<dbReference type="GO" id="GO:0004497">
    <property type="term" value="F:monooxygenase activity"/>
    <property type="evidence" value="ECO:0007669"/>
    <property type="project" value="InterPro"/>
</dbReference>
<dbReference type="RefSeq" id="WP_073793114.1">
    <property type="nucleotide sequence ID" value="NZ_LFBV01000009.1"/>
</dbReference>
<dbReference type="InterPro" id="IPR001128">
    <property type="entry name" value="Cyt_P450"/>
</dbReference>
<protein>
    <recommendedName>
        <fullName evidence="7">Cytochrome P450</fullName>
    </recommendedName>
</protein>
<dbReference type="CDD" id="cd00302">
    <property type="entry name" value="cytochrome_P450"/>
    <property type="match status" value="1"/>
</dbReference>
<keyword evidence="3 4" id="KW-0408">Iron</keyword>
<dbReference type="Pfam" id="PF00067">
    <property type="entry name" value="p450"/>
    <property type="match status" value="1"/>
</dbReference>
<dbReference type="Gene3D" id="1.10.630.10">
    <property type="entry name" value="Cytochrome P450"/>
    <property type="match status" value="1"/>
</dbReference>
<reference evidence="5 6" key="1">
    <citation type="submission" date="2015-06" db="EMBL/GenBank/DDBJ databases">
        <title>Cloning and characterization of the uncialamcin biosynthetic gene cluster.</title>
        <authorList>
            <person name="Yan X."/>
            <person name="Huang T."/>
            <person name="Ge H."/>
            <person name="Shen B."/>
        </authorList>
    </citation>
    <scope>NUCLEOTIDE SEQUENCE [LARGE SCALE GENOMIC DNA]</scope>
    <source>
        <strain evidence="5 6">DCA2648</strain>
    </source>
</reference>
<evidence type="ECO:0008006" key="7">
    <source>
        <dbReference type="Google" id="ProtNLM"/>
    </source>
</evidence>
<evidence type="ECO:0000256" key="4">
    <source>
        <dbReference type="PIRSR" id="PIRSR602403-1"/>
    </source>
</evidence>
<comment type="caution">
    <text evidence="5">The sequence shown here is derived from an EMBL/GenBank/DDBJ whole genome shotgun (WGS) entry which is preliminary data.</text>
</comment>
<dbReference type="AlphaFoldDB" id="A0A1Q4V0N1"/>
<feature type="binding site" description="axial binding residue" evidence="4">
    <location>
        <position position="313"/>
    </location>
    <ligand>
        <name>heme</name>
        <dbReference type="ChEBI" id="CHEBI:30413"/>
    </ligand>
    <ligandPart>
        <name>Fe</name>
        <dbReference type="ChEBI" id="CHEBI:18248"/>
    </ligandPart>
</feature>
<proteinExistence type="inferred from homology"/>
<dbReference type="SUPFAM" id="SSF48264">
    <property type="entry name" value="Cytochrome P450"/>
    <property type="match status" value="1"/>
</dbReference>
<evidence type="ECO:0000256" key="1">
    <source>
        <dbReference type="ARBA" id="ARBA00010617"/>
    </source>
</evidence>
<comment type="cofactor">
    <cofactor evidence="4">
        <name>heme</name>
        <dbReference type="ChEBI" id="CHEBI:30413"/>
    </cofactor>
</comment>
<dbReference type="PRINTS" id="PR00385">
    <property type="entry name" value="P450"/>
</dbReference>
<dbReference type="PANTHER" id="PTHR24305:SF166">
    <property type="entry name" value="CYTOCHROME P450 12A4, MITOCHONDRIAL-RELATED"/>
    <property type="match status" value="1"/>
</dbReference>
<comment type="similarity">
    <text evidence="1">Belongs to the cytochrome P450 family.</text>
</comment>
<dbReference type="EMBL" id="LFBV01000009">
    <property type="protein sequence ID" value="OKH91435.1"/>
    <property type="molecule type" value="Genomic_DNA"/>
</dbReference>
<dbReference type="GO" id="GO:0020037">
    <property type="term" value="F:heme binding"/>
    <property type="evidence" value="ECO:0007669"/>
    <property type="project" value="InterPro"/>
</dbReference>
<organism evidence="5 6">
    <name type="scientific">Streptomyces uncialis</name>
    <dbReference type="NCBI Taxonomy" id="1048205"/>
    <lineage>
        <taxon>Bacteria</taxon>
        <taxon>Bacillati</taxon>
        <taxon>Actinomycetota</taxon>
        <taxon>Actinomycetes</taxon>
        <taxon>Kitasatosporales</taxon>
        <taxon>Streptomycetaceae</taxon>
        <taxon>Streptomyces</taxon>
    </lineage>
</organism>
<sequence>MKRTNTDFLVTSNIRRDEVSGERGDPGTEAWMRGRRATQKGMGPAALAAHREWLAEETERLIAGWRARSSVTDPVAELERLSARSFTRFCFGTRDPGAAARRTGELLAALTPIISSPFHFPRAIRRFMPRYRRSVDAQRTLERELRRALDAPGGGGLVESLADAGLDPEASVRMLVSNGLASYRVPAAAVTWTLVALARHPAVADELAGRLGRARTGDGAGDADGDPLLAWTIAESLRLWPPNWLILRTANGEQSCGGWRLPPGASVIVSPYVVHRTAPSFAGDPDTFRPERWSGMNPGPGEYLPYGIGSRWCVGKALADLELTTIVAALAREFRFSVRTMAERPDVRTTLLPASLTLGLRPR</sequence>
<dbReference type="PRINTS" id="PR00465">
    <property type="entry name" value="EP450IV"/>
</dbReference>
<dbReference type="InterPro" id="IPR002403">
    <property type="entry name" value="Cyt_P450_E_grp-IV"/>
</dbReference>
<evidence type="ECO:0000256" key="3">
    <source>
        <dbReference type="ARBA" id="ARBA00023004"/>
    </source>
</evidence>
<dbReference type="STRING" id="1048205.AB852_28110"/>
<dbReference type="PANTHER" id="PTHR24305">
    <property type="entry name" value="CYTOCHROME P450"/>
    <property type="match status" value="1"/>
</dbReference>
<accession>A0A1Q4V0N1</accession>
<keyword evidence="2 4" id="KW-0479">Metal-binding</keyword>
<dbReference type="InterPro" id="IPR036396">
    <property type="entry name" value="Cyt_P450_sf"/>
</dbReference>
<name>A0A1Q4V0N1_9ACTN</name>
<dbReference type="GO" id="GO:0005506">
    <property type="term" value="F:iron ion binding"/>
    <property type="evidence" value="ECO:0007669"/>
    <property type="project" value="InterPro"/>
</dbReference>
<evidence type="ECO:0000313" key="5">
    <source>
        <dbReference type="EMBL" id="OKH91435.1"/>
    </source>
</evidence>
<evidence type="ECO:0000256" key="2">
    <source>
        <dbReference type="ARBA" id="ARBA00022723"/>
    </source>
</evidence>